<dbReference type="InterPro" id="IPR018309">
    <property type="entry name" value="Tscrpt_reg_PadR_C"/>
</dbReference>
<dbReference type="SUPFAM" id="SSF46785">
    <property type="entry name" value="Winged helix' DNA-binding domain"/>
    <property type="match status" value="1"/>
</dbReference>
<protein>
    <submittedName>
        <fullName evidence="3">DNA-binding PadR family transcriptional regulator</fullName>
    </submittedName>
</protein>
<comment type="caution">
    <text evidence="3">The sequence shown here is derived from an EMBL/GenBank/DDBJ whole genome shotgun (WGS) entry which is preliminary data.</text>
</comment>
<feature type="domain" description="Transcription regulator PadR C-terminal" evidence="2">
    <location>
        <begin position="90"/>
        <end position="165"/>
    </location>
</feature>
<evidence type="ECO:0000313" key="3">
    <source>
        <dbReference type="EMBL" id="MBB5962268.1"/>
    </source>
</evidence>
<dbReference type="PANTHER" id="PTHR43252">
    <property type="entry name" value="TRANSCRIPTIONAL REGULATOR YQJI"/>
    <property type="match status" value="1"/>
</dbReference>
<accession>A0A841D1I7</accession>
<dbReference type="EMBL" id="JACHJJ010000003">
    <property type="protein sequence ID" value="MBB5962268.1"/>
    <property type="molecule type" value="Genomic_DNA"/>
</dbReference>
<dbReference type="Pfam" id="PF03551">
    <property type="entry name" value="PadR"/>
    <property type="match status" value="1"/>
</dbReference>
<dbReference type="RefSeq" id="WP_184939589.1">
    <property type="nucleotide sequence ID" value="NZ_BAAAWZ010000001.1"/>
</dbReference>
<dbReference type="InterPro" id="IPR005149">
    <property type="entry name" value="Tscrpt_reg_PadR_N"/>
</dbReference>
<dbReference type="Proteomes" id="UP000562352">
    <property type="component" value="Unassembled WGS sequence"/>
</dbReference>
<feature type="domain" description="Transcription regulator PadR N-terminal" evidence="1">
    <location>
        <begin position="7"/>
        <end position="79"/>
    </location>
</feature>
<name>A0A841D1I7_PLAVE</name>
<keyword evidence="3" id="KW-0238">DNA-binding</keyword>
<proteinExistence type="predicted"/>
<evidence type="ECO:0000313" key="4">
    <source>
        <dbReference type="Proteomes" id="UP000562352"/>
    </source>
</evidence>
<evidence type="ECO:0000259" key="1">
    <source>
        <dbReference type="Pfam" id="PF03551"/>
    </source>
</evidence>
<dbReference type="GO" id="GO:0003677">
    <property type="term" value="F:DNA binding"/>
    <property type="evidence" value="ECO:0007669"/>
    <property type="project" value="UniProtKB-KW"/>
</dbReference>
<evidence type="ECO:0000259" key="2">
    <source>
        <dbReference type="Pfam" id="PF10400"/>
    </source>
</evidence>
<dbReference type="InterPro" id="IPR036388">
    <property type="entry name" value="WH-like_DNA-bd_sf"/>
</dbReference>
<keyword evidence="4" id="KW-1185">Reference proteome</keyword>
<organism evidence="3 4">
    <name type="scientific">Planomonospora venezuelensis</name>
    <dbReference type="NCBI Taxonomy" id="1999"/>
    <lineage>
        <taxon>Bacteria</taxon>
        <taxon>Bacillati</taxon>
        <taxon>Actinomycetota</taxon>
        <taxon>Actinomycetes</taxon>
        <taxon>Streptosporangiales</taxon>
        <taxon>Streptosporangiaceae</taxon>
        <taxon>Planomonospora</taxon>
    </lineage>
</organism>
<reference evidence="3 4" key="1">
    <citation type="submission" date="2020-08" db="EMBL/GenBank/DDBJ databases">
        <title>Genomic Encyclopedia of Type Strains, Phase III (KMG-III): the genomes of soil and plant-associated and newly described type strains.</title>
        <authorList>
            <person name="Whitman W."/>
        </authorList>
    </citation>
    <scope>NUCLEOTIDE SEQUENCE [LARGE SCALE GENOMIC DNA]</scope>
    <source>
        <strain evidence="3 4">CECT 3303</strain>
    </source>
</reference>
<dbReference type="AlphaFoldDB" id="A0A841D1I7"/>
<dbReference type="InterPro" id="IPR036390">
    <property type="entry name" value="WH_DNA-bd_sf"/>
</dbReference>
<sequence>MSLRMALLGLLTVSGPSSGYDLTKLFERSINHAWQARHSQIYPELAKMADGGLVVIEEEGPRGRKTYAITEEGSRLLREWLLAGESSRSIRDELALRAFLLPTLEPEDAVAVLREAVLSCDAKLDGMEAIRRAQDGKGFGRYALELGMRQTRMFRDWAEETAEEIERSIRS</sequence>
<dbReference type="PANTHER" id="PTHR43252:SF2">
    <property type="entry name" value="TRANSCRIPTION REGULATOR, PADR-LIKE FAMILY"/>
    <property type="match status" value="1"/>
</dbReference>
<gene>
    <name evidence="3" type="ORF">FHS22_001527</name>
</gene>
<dbReference type="Gene3D" id="1.10.10.10">
    <property type="entry name" value="Winged helix-like DNA-binding domain superfamily/Winged helix DNA-binding domain"/>
    <property type="match status" value="1"/>
</dbReference>
<dbReference type="Pfam" id="PF10400">
    <property type="entry name" value="Vir_act_alpha_C"/>
    <property type="match status" value="1"/>
</dbReference>